<feature type="domain" description="Methyltransferase" evidence="2">
    <location>
        <begin position="40"/>
        <end position="133"/>
    </location>
</feature>
<organism evidence="3 4">
    <name type="scientific">Shimia sagamensis</name>
    <dbReference type="NCBI Taxonomy" id="1566352"/>
    <lineage>
        <taxon>Bacteria</taxon>
        <taxon>Pseudomonadati</taxon>
        <taxon>Pseudomonadota</taxon>
        <taxon>Alphaproteobacteria</taxon>
        <taxon>Rhodobacterales</taxon>
        <taxon>Roseobacteraceae</taxon>
    </lineage>
</organism>
<dbReference type="Pfam" id="PF13649">
    <property type="entry name" value="Methyltransf_25"/>
    <property type="match status" value="1"/>
</dbReference>
<dbReference type="Gene3D" id="3.40.50.150">
    <property type="entry name" value="Vaccinia Virus protein VP39"/>
    <property type="match status" value="1"/>
</dbReference>
<protein>
    <submittedName>
        <fullName evidence="3">Methyltransferase domain-containing protein</fullName>
    </submittedName>
</protein>
<reference evidence="3 4" key="1">
    <citation type="submission" date="2017-05" db="EMBL/GenBank/DDBJ databases">
        <authorList>
            <person name="Varghese N."/>
            <person name="Submissions S."/>
        </authorList>
    </citation>
    <scope>NUCLEOTIDE SEQUENCE [LARGE SCALE GENOMIC DNA]</scope>
    <source>
        <strain evidence="3 4">DSM 29734</strain>
    </source>
</reference>
<keyword evidence="4" id="KW-1185">Reference proteome</keyword>
<dbReference type="EMBL" id="FXTY01000009">
    <property type="protein sequence ID" value="SMP33352.1"/>
    <property type="molecule type" value="Genomic_DNA"/>
</dbReference>
<keyword evidence="3" id="KW-0489">Methyltransferase</keyword>
<dbReference type="PANTHER" id="PTHR43861">
    <property type="entry name" value="TRANS-ACONITATE 2-METHYLTRANSFERASE-RELATED"/>
    <property type="match status" value="1"/>
</dbReference>
<evidence type="ECO:0000313" key="3">
    <source>
        <dbReference type="EMBL" id="SMP33352.1"/>
    </source>
</evidence>
<dbReference type="GO" id="GO:0008168">
    <property type="term" value="F:methyltransferase activity"/>
    <property type="evidence" value="ECO:0007669"/>
    <property type="project" value="UniProtKB-KW"/>
</dbReference>
<dbReference type="InterPro" id="IPR029063">
    <property type="entry name" value="SAM-dependent_MTases_sf"/>
</dbReference>
<dbReference type="RefSeq" id="WP_283427569.1">
    <property type="nucleotide sequence ID" value="NZ_FXTY01000009.1"/>
</dbReference>
<keyword evidence="1" id="KW-0808">Transferase</keyword>
<sequence length="250" mass="27746">MAENSLYSDPALIAVYDALNAGREDYDFYLSQLPNVPLRILDIGCGTGQFALALVVRGHDVCAVDPAPGMVAHAREKPGAELIEWYVGRCCVVPKSRPFDFIFMTGHAFQCLLSDQDILRLYADVAERLAPDGVFFAESRNPAAKAWERWRPENAGVPVVLPEGGRVQVEHEVTSVRDEQVQFVETYRFEPEGAVVRSESCLRFCAKDKLVSLAQQASLNVRHLSGGWEGQTFDEATSPEIILGLQFQNE</sequence>
<dbReference type="CDD" id="cd02440">
    <property type="entry name" value="AdoMet_MTases"/>
    <property type="match status" value="1"/>
</dbReference>
<dbReference type="SUPFAM" id="SSF53335">
    <property type="entry name" value="S-adenosyl-L-methionine-dependent methyltransferases"/>
    <property type="match status" value="1"/>
</dbReference>
<evidence type="ECO:0000256" key="1">
    <source>
        <dbReference type="ARBA" id="ARBA00022679"/>
    </source>
</evidence>
<gene>
    <name evidence="3" type="ORF">SAMN06265373_10964</name>
</gene>
<dbReference type="InterPro" id="IPR041698">
    <property type="entry name" value="Methyltransf_25"/>
</dbReference>
<dbReference type="Proteomes" id="UP001157961">
    <property type="component" value="Unassembled WGS sequence"/>
</dbReference>
<accession>A0ABY1PGQ7</accession>
<evidence type="ECO:0000259" key="2">
    <source>
        <dbReference type="Pfam" id="PF13649"/>
    </source>
</evidence>
<name>A0ABY1PGQ7_9RHOB</name>
<dbReference type="GO" id="GO:0032259">
    <property type="term" value="P:methylation"/>
    <property type="evidence" value="ECO:0007669"/>
    <property type="project" value="UniProtKB-KW"/>
</dbReference>
<evidence type="ECO:0000313" key="4">
    <source>
        <dbReference type="Proteomes" id="UP001157961"/>
    </source>
</evidence>
<comment type="caution">
    <text evidence="3">The sequence shown here is derived from an EMBL/GenBank/DDBJ whole genome shotgun (WGS) entry which is preliminary data.</text>
</comment>
<proteinExistence type="predicted"/>